<keyword evidence="2" id="KW-1003">Cell membrane</keyword>
<keyword evidence="5 6" id="KW-0472">Membrane</keyword>
<keyword evidence="3 6" id="KW-0812">Transmembrane</keyword>
<gene>
    <name evidence="7" type="ORF">METZ01_LOCUS248660</name>
</gene>
<comment type="subcellular location">
    <subcellularLocation>
        <location evidence="1">Cell membrane</location>
        <topology evidence="1">Multi-pass membrane protein</topology>
    </subcellularLocation>
</comment>
<evidence type="ECO:0000256" key="1">
    <source>
        <dbReference type="ARBA" id="ARBA00004651"/>
    </source>
</evidence>
<name>A0A382I852_9ZZZZ</name>
<reference evidence="7" key="1">
    <citation type="submission" date="2018-05" db="EMBL/GenBank/DDBJ databases">
        <authorList>
            <person name="Lanie J.A."/>
            <person name="Ng W.-L."/>
            <person name="Kazmierczak K.M."/>
            <person name="Andrzejewski T.M."/>
            <person name="Davidsen T.M."/>
            <person name="Wayne K.J."/>
            <person name="Tettelin H."/>
            <person name="Glass J.I."/>
            <person name="Rusch D."/>
            <person name="Podicherti R."/>
            <person name="Tsui H.-C.T."/>
            <person name="Winkler M.E."/>
        </authorList>
    </citation>
    <scope>NUCLEOTIDE SEQUENCE</scope>
</reference>
<sequence>MKALKKLTSAEELFEHSKDWALLILRIIPSFYLFFYHGMRKITAGTESWEWLGKAAMTLIGINFGYVLFGFLAAFSEGILTWLVSLGVCTRVSSLFIMITMFFAGAYHLADGESPESAFIYFTIYLVLFLLGPGKFSIDRRLFNNG</sequence>
<dbReference type="Pfam" id="PF07681">
    <property type="entry name" value="DoxX"/>
    <property type="match status" value="1"/>
</dbReference>
<dbReference type="GO" id="GO:0005886">
    <property type="term" value="C:plasma membrane"/>
    <property type="evidence" value="ECO:0007669"/>
    <property type="project" value="UniProtKB-SubCell"/>
</dbReference>
<feature type="transmembrane region" description="Helical" evidence="6">
    <location>
        <begin position="20"/>
        <end position="39"/>
    </location>
</feature>
<dbReference type="InterPro" id="IPR032808">
    <property type="entry name" value="DoxX"/>
</dbReference>
<evidence type="ECO:0000256" key="3">
    <source>
        <dbReference type="ARBA" id="ARBA00022692"/>
    </source>
</evidence>
<dbReference type="AlphaFoldDB" id="A0A382I852"/>
<evidence type="ECO:0000256" key="5">
    <source>
        <dbReference type="ARBA" id="ARBA00023136"/>
    </source>
</evidence>
<evidence type="ECO:0000256" key="4">
    <source>
        <dbReference type="ARBA" id="ARBA00022989"/>
    </source>
</evidence>
<feature type="transmembrane region" description="Helical" evidence="6">
    <location>
        <begin position="82"/>
        <end position="107"/>
    </location>
</feature>
<evidence type="ECO:0000256" key="2">
    <source>
        <dbReference type="ARBA" id="ARBA00022475"/>
    </source>
</evidence>
<organism evidence="7">
    <name type="scientific">marine metagenome</name>
    <dbReference type="NCBI Taxonomy" id="408172"/>
    <lineage>
        <taxon>unclassified sequences</taxon>
        <taxon>metagenomes</taxon>
        <taxon>ecological metagenomes</taxon>
    </lineage>
</organism>
<dbReference type="PANTHER" id="PTHR33452:SF1">
    <property type="entry name" value="INNER MEMBRANE PROTEIN YPHA-RELATED"/>
    <property type="match status" value="1"/>
</dbReference>
<dbReference type="InterPro" id="IPR051907">
    <property type="entry name" value="DoxX-like_oxidoreductase"/>
</dbReference>
<protein>
    <recommendedName>
        <fullName evidence="8">DoxX family protein</fullName>
    </recommendedName>
</protein>
<dbReference type="EMBL" id="UINC01065783">
    <property type="protein sequence ID" value="SVB95806.1"/>
    <property type="molecule type" value="Genomic_DNA"/>
</dbReference>
<proteinExistence type="predicted"/>
<feature type="transmembrane region" description="Helical" evidence="6">
    <location>
        <begin position="51"/>
        <end position="75"/>
    </location>
</feature>
<accession>A0A382I852</accession>
<feature type="transmembrane region" description="Helical" evidence="6">
    <location>
        <begin position="119"/>
        <end position="138"/>
    </location>
</feature>
<evidence type="ECO:0000256" key="6">
    <source>
        <dbReference type="SAM" id="Phobius"/>
    </source>
</evidence>
<dbReference type="PANTHER" id="PTHR33452">
    <property type="entry name" value="OXIDOREDUCTASE CATD-RELATED"/>
    <property type="match status" value="1"/>
</dbReference>
<evidence type="ECO:0008006" key="8">
    <source>
        <dbReference type="Google" id="ProtNLM"/>
    </source>
</evidence>
<evidence type="ECO:0000313" key="7">
    <source>
        <dbReference type="EMBL" id="SVB95806.1"/>
    </source>
</evidence>
<keyword evidence="4 6" id="KW-1133">Transmembrane helix</keyword>